<accession>A0ABP6UTC8</accession>
<protein>
    <recommendedName>
        <fullName evidence="4">YfhO family protein</fullName>
    </recommendedName>
</protein>
<feature type="transmembrane region" description="Helical" evidence="1">
    <location>
        <begin position="529"/>
        <end position="550"/>
    </location>
</feature>
<feature type="transmembrane region" description="Helical" evidence="1">
    <location>
        <begin position="357"/>
        <end position="381"/>
    </location>
</feature>
<name>A0ABP6UTC8_9ACTN</name>
<proteinExistence type="predicted"/>
<keyword evidence="1" id="KW-0472">Membrane</keyword>
<comment type="caution">
    <text evidence="2">The sequence shown here is derived from an EMBL/GenBank/DDBJ whole genome shotgun (WGS) entry which is preliminary data.</text>
</comment>
<dbReference type="Proteomes" id="UP001500301">
    <property type="component" value="Unassembled WGS sequence"/>
</dbReference>
<gene>
    <name evidence="2" type="ORF">GCM10022263_05950</name>
</gene>
<evidence type="ECO:0000256" key="1">
    <source>
        <dbReference type="SAM" id="Phobius"/>
    </source>
</evidence>
<keyword evidence="3" id="KW-1185">Reference proteome</keyword>
<feature type="transmembrane region" description="Helical" evidence="1">
    <location>
        <begin position="329"/>
        <end position="351"/>
    </location>
</feature>
<organism evidence="2 3">
    <name type="scientific">Nocardioides daeguensis</name>
    <dbReference type="NCBI Taxonomy" id="908359"/>
    <lineage>
        <taxon>Bacteria</taxon>
        <taxon>Bacillati</taxon>
        <taxon>Actinomycetota</taxon>
        <taxon>Actinomycetes</taxon>
        <taxon>Propionibacteriales</taxon>
        <taxon>Nocardioidaceae</taxon>
        <taxon>Nocardioides</taxon>
    </lineage>
</organism>
<evidence type="ECO:0008006" key="4">
    <source>
        <dbReference type="Google" id="ProtNLM"/>
    </source>
</evidence>
<keyword evidence="1" id="KW-1133">Transmembrane helix</keyword>
<evidence type="ECO:0000313" key="3">
    <source>
        <dbReference type="Proteomes" id="UP001500301"/>
    </source>
</evidence>
<dbReference type="EMBL" id="BAABBB010000004">
    <property type="protein sequence ID" value="GAA3520848.1"/>
    <property type="molecule type" value="Genomic_DNA"/>
</dbReference>
<feature type="transmembrane region" description="Helical" evidence="1">
    <location>
        <begin position="77"/>
        <end position="98"/>
    </location>
</feature>
<feature type="transmembrane region" description="Helical" evidence="1">
    <location>
        <begin position="259"/>
        <end position="280"/>
    </location>
</feature>
<keyword evidence="1" id="KW-0812">Transmembrane</keyword>
<reference evidence="3" key="1">
    <citation type="journal article" date="2019" name="Int. J. Syst. Evol. Microbiol.">
        <title>The Global Catalogue of Microorganisms (GCM) 10K type strain sequencing project: providing services to taxonomists for standard genome sequencing and annotation.</title>
        <authorList>
            <consortium name="The Broad Institute Genomics Platform"/>
            <consortium name="The Broad Institute Genome Sequencing Center for Infectious Disease"/>
            <person name="Wu L."/>
            <person name="Ma J."/>
        </authorList>
    </citation>
    <scope>NUCLEOTIDE SEQUENCE [LARGE SCALE GENOMIC DNA]</scope>
    <source>
        <strain evidence="3">JCM 17460</strain>
    </source>
</reference>
<evidence type="ECO:0000313" key="2">
    <source>
        <dbReference type="EMBL" id="GAA3520848.1"/>
    </source>
</evidence>
<feature type="transmembrane region" description="Helical" evidence="1">
    <location>
        <begin position="286"/>
        <end position="309"/>
    </location>
</feature>
<dbReference type="RefSeq" id="WP_218232412.1">
    <property type="nucleotide sequence ID" value="NZ_BAABBB010000004.1"/>
</dbReference>
<sequence length="565" mass="58805">MSLRRPPGPDVATTLVIIALMLGPLLVGGGYWLVGDMVFVPHQPWKDAWLGLDGSLPRAVPMDALVSLATQVVPGAVVQRLLLVAGLLAGGLGIARLVADQRWYARAAAITLFCWNPWVYERLLIGQWAILLGYLLLPWVARAALRLRADPRDVGPAAVLLVLSAVCSPSSGVMAAAVLAVLALGRDPRQWWRVGALAIGANLTWAVPALTAASVTVSTEGVFEGFAARAESAAGTAASVLSLGGIWKTSILPEERTSVVVVLLSCALTLLACLGLTRSGADGRRWAVLGAGAVALALVPAVPGGSDLLERLAGHLPGLALLRDSHRFLAPLGLVLAVGAAHAVSALRARIGPGTGALWSAVALVVVAPLLLLPSLAWGALGELRGSSYPQAWEDVADLVGSHDTTVVLPWTGSYRGYAWNHRRAVLDPAPRLLPGTVLVDDRVLLADRIVPAEDPRVAAVARALADPDPAGALRANGVRWVLVERGIGKPDVPDGRVAYDGGGLLLVDLAADGPVAPGAARIDRSHHVLVSIGHTCAILLLLAGALWILRFGSNGHHNHEGHGV</sequence>
<feature type="transmembrane region" description="Helical" evidence="1">
    <location>
        <begin position="12"/>
        <end position="34"/>
    </location>
</feature>
<feature type="transmembrane region" description="Helical" evidence="1">
    <location>
        <begin position="194"/>
        <end position="214"/>
    </location>
</feature>
<feature type="transmembrane region" description="Helical" evidence="1">
    <location>
        <begin position="119"/>
        <end position="137"/>
    </location>
</feature>
<feature type="transmembrane region" description="Helical" evidence="1">
    <location>
        <begin position="157"/>
        <end position="182"/>
    </location>
</feature>